<name>A0A3L7ATZ3_9MICO</name>
<accession>A0A3L7ATZ3</accession>
<keyword evidence="1" id="KW-0472">Membrane</keyword>
<evidence type="ECO:0000313" key="4">
    <source>
        <dbReference type="Proteomes" id="UP000269438"/>
    </source>
</evidence>
<reference evidence="3 4" key="1">
    <citation type="submission" date="2018-10" db="EMBL/GenBank/DDBJ databases">
        <authorList>
            <person name="Li J."/>
        </authorList>
    </citation>
    <scope>NUCLEOTIDE SEQUENCE [LARGE SCALE GENOMIC DNA]</scope>
    <source>
        <strain evidence="3 4">JCM 11654</strain>
    </source>
</reference>
<feature type="transmembrane region" description="Helical" evidence="1">
    <location>
        <begin position="1303"/>
        <end position="1326"/>
    </location>
</feature>
<dbReference type="Pfam" id="PF04213">
    <property type="entry name" value="HtaA"/>
    <property type="match status" value="2"/>
</dbReference>
<proteinExistence type="predicted"/>
<feature type="domain" description="Htaa" evidence="2">
    <location>
        <begin position="1108"/>
        <end position="1265"/>
    </location>
</feature>
<evidence type="ECO:0000313" key="3">
    <source>
        <dbReference type="EMBL" id="RLP83983.1"/>
    </source>
</evidence>
<keyword evidence="4" id="KW-1185">Reference proteome</keyword>
<feature type="domain" description="Htaa" evidence="2">
    <location>
        <begin position="825"/>
        <end position="970"/>
    </location>
</feature>
<dbReference type="Proteomes" id="UP000269438">
    <property type="component" value="Unassembled WGS sequence"/>
</dbReference>
<protein>
    <recommendedName>
        <fullName evidence="2">Htaa domain-containing protein</fullName>
    </recommendedName>
</protein>
<dbReference type="Gene3D" id="2.60.40.230">
    <property type="entry name" value="Neocarzinostatin-like"/>
    <property type="match status" value="2"/>
</dbReference>
<gene>
    <name evidence="3" type="ORF">D9V34_04060</name>
</gene>
<evidence type="ECO:0000256" key="1">
    <source>
        <dbReference type="SAM" id="Phobius"/>
    </source>
</evidence>
<dbReference type="InterPro" id="IPR007331">
    <property type="entry name" value="Htaa"/>
</dbReference>
<evidence type="ECO:0000259" key="2">
    <source>
        <dbReference type="Pfam" id="PF04213"/>
    </source>
</evidence>
<keyword evidence="1" id="KW-1133">Transmembrane helix</keyword>
<dbReference type="EMBL" id="RCUY01000002">
    <property type="protein sequence ID" value="RLP83983.1"/>
    <property type="molecule type" value="Genomic_DNA"/>
</dbReference>
<organism evidence="3 4">
    <name type="scientific">Mycetocola lacteus</name>
    <dbReference type="NCBI Taxonomy" id="76637"/>
    <lineage>
        <taxon>Bacteria</taxon>
        <taxon>Bacillati</taxon>
        <taxon>Actinomycetota</taxon>
        <taxon>Actinomycetes</taxon>
        <taxon>Micrococcales</taxon>
        <taxon>Microbacteriaceae</taxon>
        <taxon>Mycetocola</taxon>
    </lineage>
</organism>
<sequence length="1336" mass="136244">MVSKTTGLNGEGDTVTVTGTGFLPTDKTVGTRPPLAGKFTGAYVVFGKFADTWKPSAGAPASTRVTGATKWAVPAESMQVIGGANAGAIELKADGSFSTEIQVKRGFDKEPATGNYGIYTYAAGGPVEASFETATPLTFAPQQGKVTVSKTTGLNPDGDTVTVKGTGFFPTANTIGARPPLAGKFTGAYVVFGKFADTWQPSAGAPGTARSVSDQKWAVAADSMATIGGASAGAIEIKPDGTFETTLTVKKGYDKEPQTGNFGIYTYPGGGAKEALFETATPLSFAPAQARVTVDKVAGLNPAGDLVTIKGTGFLPTANTVGTRPPLAGKFTGAYVVFGKFADTWKPSENAPSSARSVSTQRWGVAAESMATIGGANAGAIEIKPDGTFETTLVVKPGYDKEPQDGNFGIYTYAGGGAKEALFETATPLSFAPVAASPKLSITPNSDVDPAKATAFTVSGTGYVGPGAANGAYVLIGPKGNWTAGTPLPATGWLTQGFVPAAQVKDGTFTTILNVPAGTFVAGTEYAVYSSAAHGLSITDRSLDASAPITLKSNLLTLTITPNKDVDPAKNNTFTVSGTGYVGPGAVNGAYVLIGSKSNWATGTPLPETGWLAQDFVTPAQIKDGAFTTTLVIPSGQFVSGGEYAVFSSAAHGLSVTDRSLDASAAISLKSSVIIDPNKPSLVVTPSADVNASVDNVFTVTGSGFTGSGAQFGAYVLLGEKGYWTGNSALPGDGWLAQEWVQPSQIVGGKFTVSIRVPAGTLNSAKTYEVASSAAHGLSATDRSLDAFATIAMRSGTGEGGTVEPTKPPVDQPAVTNPVASITGGSLRWSVKNQFSDYVQGPIAKGSVSTVGGATRANGAFQFGQSAVSDFNRATGTGSVSYSGGVRFYGHGGVLDYTLSNPTIQVLSPTSATLTASLNGNRIVFGTLNLGAATRTENGAATTWSGVPVQVSAAGGELFQGRYASADPLTFTIGSPAAAPLGVSGTVLSVSAKDKNTTLPIPATPPATTGLNVTETELAKLSTGESATVTASGFQPGEKDIRVVVYSTPILLGTITADANGNASWTGALPTTLEAGEHTLTFQGSVNHGFVFTLAERALAEGCAVEGATLNWGFKASFLNYIEGIARGEYTAADGATFTYPEFAFTAGTGSVDGEKQRGLVTFAGSMHFTGHQGVLDTTLANPQIELVDDKTAYVLLDVHGTTQDGQAIDQKQVRFAQLDLTTTPLTRGDNALNGDKVPATLTAEGAAAFGTYPAGEALDAVTFSIPLGAECGVKAEAKPEAAKPVAAKPAVTTAEAPADNSWIFWTAGGLLALIVIATASTIVVVRRRRLAEAGE</sequence>
<keyword evidence="1" id="KW-0812">Transmembrane</keyword>
<comment type="caution">
    <text evidence="3">The sequence shown here is derived from an EMBL/GenBank/DDBJ whole genome shotgun (WGS) entry which is preliminary data.</text>
</comment>
<dbReference type="OrthoDB" id="7210788at2"/>